<name>A0A0G1KQP6_9BACT</name>
<accession>A0A0G1KQP6</accession>
<sequence>MIANARLLRLEYETRNDGGDGSRIQVRDDTIIRVRLPRYARNDEYVSLELGWLQLLGVSEWCPEERR</sequence>
<evidence type="ECO:0000313" key="2">
    <source>
        <dbReference type="Proteomes" id="UP000034797"/>
    </source>
</evidence>
<proteinExistence type="predicted"/>
<dbReference type="AlphaFoldDB" id="A0A0G1KQP6"/>
<evidence type="ECO:0000313" key="1">
    <source>
        <dbReference type="EMBL" id="KKT85888.1"/>
    </source>
</evidence>
<reference evidence="1 2" key="1">
    <citation type="journal article" date="2015" name="Nature">
        <title>rRNA introns, odd ribosomes, and small enigmatic genomes across a large radiation of phyla.</title>
        <authorList>
            <person name="Brown C.T."/>
            <person name="Hug L.A."/>
            <person name="Thomas B.C."/>
            <person name="Sharon I."/>
            <person name="Castelle C.J."/>
            <person name="Singh A."/>
            <person name="Wilkins M.J."/>
            <person name="Williams K.H."/>
            <person name="Banfield J.F."/>
        </authorList>
    </citation>
    <scope>NUCLEOTIDE SEQUENCE [LARGE SCALE GENOMIC DNA]</scope>
</reference>
<organism evidence="1 2">
    <name type="scientific">Candidatus Collierbacteria bacterium GW2011_GWA2_44_99</name>
    <dbReference type="NCBI Taxonomy" id="1618380"/>
    <lineage>
        <taxon>Bacteria</taxon>
        <taxon>Candidatus Collieribacteriota</taxon>
    </lineage>
</organism>
<dbReference type="Proteomes" id="UP000034797">
    <property type="component" value="Unassembled WGS sequence"/>
</dbReference>
<protein>
    <submittedName>
        <fullName evidence="1">Uncharacterized protein</fullName>
    </submittedName>
</protein>
<comment type="caution">
    <text evidence="1">The sequence shown here is derived from an EMBL/GenBank/DDBJ whole genome shotgun (WGS) entry which is preliminary data.</text>
</comment>
<dbReference type="EMBL" id="LCJW01000020">
    <property type="protein sequence ID" value="KKT85888.1"/>
    <property type="molecule type" value="Genomic_DNA"/>
</dbReference>
<gene>
    <name evidence="1" type="ORF">UW84_C0020G0024</name>
</gene>